<dbReference type="SMART" id="SM01119">
    <property type="entry name" value="D-ser_dehydrat"/>
    <property type="match status" value="1"/>
</dbReference>
<dbReference type="PANTHER" id="PTHR28004">
    <property type="entry name" value="ZGC:162816-RELATED"/>
    <property type="match status" value="1"/>
</dbReference>
<keyword evidence="2" id="KW-0456">Lyase</keyword>
<dbReference type="EMBL" id="MLQR01000031">
    <property type="protein sequence ID" value="OIJ12603.1"/>
    <property type="molecule type" value="Genomic_DNA"/>
</dbReference>
<dbReference type="GO" id="GO:0008721">
    <property type="term" value="F:D-serine ammonia-lyase activity"/>
    <property type="evidence" value="ECO:0007669"/>
    <property type="project" value="TreeGrafter"/>
</dbReference>
<dbReference type="PANTHER" id="PTHR28004:SF2">
    <property type="entry name" value="D-SERINE DEHYDRATASE"/>
    <property type="match status" value="1"/>
</dbReference>
<dbReference type="InterPro" id="IPR042208">
    <property type="entry name" value="D-ser_dehydrat-like_sf"/>
</dbReference>
<name>A0A1S2LKK7_9BACI</name>
<protein>
    <submittedName>
        <fullName evidence="4">Alanine racemase</fullName>
    </submittedName>
</protein>
<dbReference type="InterPro" id="IPR001608">
    <property type="entry name" value="Ala_racemase_N"/>
</dbReference>
<dbReference type="Gene3D" id="2.40.37.20">
    <property type="entry name" value="D-serine dehydratase-like domain"/>
    <property type="match status" value="1"/>
</dbReference>
<organism evidence="4 5">
    <name type="scientific">Anaerobacillus alkalilacustris</name>
    <dbReference type="NCBI Taxonomy" id="393763"/>
    <lineage>
        <taxon>Bacteria</taxon>
        <taxon>Bacillati</taxon>
        <taxon>Bacillota</taxon>
        <taxon>Bacilli</taxon>
        <taxon>Bacillales</taxon>
        <taxon>Bacillaceae</taxon>
        <taxon>Anaerobacillus</taxon>
    </lineage>
</organism>
<dbReference type="Gene3D" id="3.20.20.10">
    <property type="entry name" value="Alanine racemase"/>
    <property type="match status" value="1"/>
</dbReference>
<evidence type="ECO:0000313" key="4">
    <source>
        <dbReference type="EMBL" id="OIJ12603.1"/>
    </source>
</evidence>
<dbReference type="OrthoDB" id="9788869at2"/>
<reference evidence="4 5" key="1">
    <citation type="submission" date="2016-10" db="EMBL/GenBank/DDBJ databases">
        <title>Draft genome sequences of four alkaliphilic bacteria belonging to the Anaerobacillus genus.</title>
        <authorList>
            <person name="Bassil N.M."/>
            <person name="Lloyd J.R."/>
        </authorList>
    </citation>
    <scope>NUCLEOTIDE SEQUENCE [LARGE SCALE GENOMIC DNA]</scope>
    <source>
        <strain evidence="4 5">DSM 18345</strain>
    </source>
</reference>
<dbReference type="InterPro" id="IPR026956">
    <property type="entry name" value="D-ser_dehydrat-like_dom"/>
</dbReference>
<feature type="domain" description="D-serine dehydratase-like" evidence="3">
    <location>
        <begin position="242"/>
        <end position="337"/>
    </location>
</feature>
<dbReference type="SUPFAM" id="SSF51419">
    <property type="entry name" value="PLP-binding barrel"/>
    <property type="match status" value="1"/>
</dbReference>
<dbReference type="InterPro" id="IPR029066">
    <property type="entry name" value="PLP-binding_barrel"/>
</dbReference>
<evidence type="ECO:0000256" key="2">
    <source>
        <dbReference type="ARBA" id="ARBA00023239"/>
    </source>
</evidence>
<comment type="similarity">
    <text evidence="1">Belongs to the DSD1 family.</text>
</comment>
<evidence type="ECO:0000256" key="1">
    <source>
        <dbReference type="ARBA" id="ARBA00005323"/>
    </source>
</evidence>
<dbReference type="GO" id="GO:0036088">
    <property type="term" value="P:D-serine catabolic process"/>
    <property type="evidence" value="ECO:0007669"/>
    <property type="project" value="TreeGrafter"/>
</dbReference>
<sequence length="354" mass="38475">MLLDLTKLEQNLNEVSTIAKTNNIQWRPHIKTHKSIQIAKMQVAKGACGITVAKLEEAEIMAEAGITNILIAYPLSSSRKLQRLQSLAEKTETIIAIDSIEQAILVNKAFIGRNRLEVWIKINSGLNRCGIEVEEVVELATSITKLPNLTLTGIFTHAGHSYAASSLEEIKAIAMTEAKVVLQSAKACEEVDIPIKHRSIGSTPTFKFGAKIKGITEIRPGNAAFFDMCQVGLGITTPSQCALTVLASVVSCKKERIIFDTGSKALSLDQGAHGNKSVIGYGSIINYPEVTLARLSEEHGVGTLSSKTSLKLTDKVQIIPNHSCAVANLFDHYIVHHNGLIVDEWLVDARGKMK</sequence>
<evidence type="ECO:0000313" key="5">
    <source>
        <dbReference type="Proteomes" id="UP000179524"/>
    </source>
</evidence>
<dbReference type="Pfam" id="PF01168">
    <property type="entry name" value="Ala_racemase_N"/>
    <property type="match status" value="1"/>
</dbReference>
<keyword evidence="5" id="KW-1185">Reference proteome</keyword>
<dbReference type="Pfam" id="PF14031">
    <property type="entry name" value="D-ser_dehydrat"/>
    <property type="match status" value="1"/>
</dbReference>
<dbReference type="Proteomes" id="UP000179524">
    <property type="component" value="Unassembled WGS sequence"/>
</dbReference>
<proteinExistence type="inferred from homology"/>
<gene>
    <name evidence="4" type="ORF">BKP37_13825</name>
</gene>
<dbReference type="AlphaFoldDB" id="A0A1S2LKK7"/>
<evidence type="ECO:0000259" key="3">
    <source>
        <dbReference type="SMART" id="SM01119"/>
    </source>
</evidence>
<comment type="caution">
    <text evidence="4">The sequence shown here is derived from an EMBL/GenBank/DDBJ whole genome shotgun (WGS) entry which is preliminary data.</text>
</comment>
<accession>A0A1S2LKK7</accession>
<dbReference type="InterPro" id="IPR051466">
    <property type="entry name" value="D-amino_acid_metab_enzyme"/>
</dbReference>